<keyword evidence="6 7" id="KW-0472">Membrane</keyword>
<dbReference type="RefSeq" id="WP_092285089.1">
    <property type="nucleotide sequence ID" value="NZ_BAABWD010000001.1"/>
</dbReference>
<comment type="subcellular location">
    <subcellularLocation>
        <location evidence="1">Cell membrane</location>
        <topology evidence="1">Multi-pass membrane protein</topology>
    </subcellularLocation>
</comment>
<name>A0A1H1Q896_9GAMM</name>
<proteinExistence type="inferred from homology"/>
<dbReference type="AlphaFoldDB" id="A0A1H1Q896"/>
<dbReference type="EMBL" id="LT629763">
    <property type="protein sequence ID" value="SDS19738.1"/>
    <property type="molecule type" value="Genomic_DNA"/>
</dbReference>
<evidence type="ECO:0000313" key="8">
    <source>
        <dbReference type="EMBL" id="GAA6130767.1"/>
    </source>
</evidence>
<dbReference type="Proteomes" id="UP001486808">
    <property type="component" value="Unassembled WGS sequence"/>
</dbReference>
<reference evidence="8 11" key="3">
    <citation type="submission" date="2024-04" db="EMBL/GenBank/DDBJ databases">
        <title>Draft genome sequence of Halopseudomonas sabulinigri NBRC 116187.</title>
        <authorList>
            <person name="Miyakawa T."/>
            <person name="Kusuya Y."/>
            <person name="Miura T."/>
        </authorList>
    </citation>
    <scope>NUCLEOTIDE SEQUENCE [LARGE SCALE GENOMIC DNA]</scope>
    <source>
        <strain evidence="8 11">4NH20-0042</strain>
    </source>
</reference>
<evidence type="ECO:0000256" key="6">
    <source>
        <dbReference type="ARBA" id="ARBA00023136"/>
    </source>
</evidence>
<reference evidence="9" key="2">
    <citation type="submission" date="2016-10" db="EMBL/GenBank/DDBJ databases">
        <authorList>
            <person name="de Groot N.N."/>
        </authorList>
    </citation>
    <scope>NUCLEOTIDE SEQUENCE [LARGE SCALE GENOMIC DNA]</scope>
    <source>
        <strain evidence="9">JCM 14963</strain>
    </source>
</reference>
<dbReference type="OrthoDB" id="9807187at2"/>
<keyword evidence="11" id="KW-1185">Reference proteome</keyword>
<evidence type="ECO:0000256" key="7">
    <source>
        <dbReference type="SAM" id="Phobius"/>
    </source>
</evidence>
<evidence type="ECO:0000313" key="9">
    <source>
        <dbReference type="EMBL" id="SDS19738.1"/>
    </source>
</evidence>
<dbReference type="EMBL" id="BAABWD010000001">
    <property type="protein sequence ID" value="GAA6130767.1"/>
    <property type="molecule type" value="Genomic_DNA"/>
</dbReference>
<accession>A0A1H1Q896</accession>
<keyword evidence="3" id="KW-1003">Cell membrane</keyword>
<dbReference type="Proteomes" id="UP000243413">
    <property type="component" value="Chromosome I"/>
</dbReference>
<evidence type="ECO:0000256" key="5">
    <source>
        <dbReference type="ARBA" id="ARBA00022989"/>
    </source>
</evidence>
<dbReference type="PANTHER" id="PTHR34584:SF1">
    <property type="entry name" value="NA(+)_H(+) ANTIPORTER SUBUNIT E1"/>
    <property type="match status" value="1"/>
</dbReference>
<gene>
    <name evidence="8" type="ORF">NBRC116187_11270</name>
    <name evidence="9" type="ORF">SAMN05216271_1377</name>
</gene>
<keyword evidence="4 7" id="KW-0812">Transmembrane</keyword>
<comment type="similarity">
    <text evidence="2">Belongs to the CPA3 antiporters (TC 2.A.63) subunit E family.</text>
</comment>
<keyword evidence="5 7" id="KW-1133">Transmembrane helix</keyword>
<evidence type="ECO:0000256" key="4">
    <source>
        <dbReference type="ARBA" id="ARBA00022692"/>
    </source>
</evidence>
<protein>
    <submittedName>
        <fullName evidence="9">Multicomponent K+:H+ antiporter subunit E</fullName>
    </submittedName>
    <submittedName>
        <fullName evidence="8">Na+/H+ antiporter subunit E</fullName>
    </submittedName>
</protein>
<dbReference type="NCBIfam" id="NF006518">
    <property type="entry name" value="PRK08965.1-2"/>
    <property type="match status" value="1"/>
</dbReference>
<dbReference type="PANTHER" id="PTHR34584">
    <property type="entry name" value="NA(+)/H(+) ANTIPORTER SUBUNIT E1"/>
    <property type="match status" value="1"/>
</dbReference>
<dbReference type="PIRSF" id="PIRSF019239">
    <property type="entry name" value="MrpE"/>
    <property type="match status" value="1"/>
</dbReference>
<evidence type="ECO:0000313" key="11">
    <source>
        <dbReference type="Proteomes" id="UP001486808"/>
    </source>
</evidence>
<evidence type="ECO:0000313" key="10">
    <source>
        <dbReference type="Proteomes" id="UP000243413"/>
    </source>
</evidence>
<dbReference type="GO" id="GO:0005886">
    <property type="term" value="C:plasma membrane"/>
    <property type="evidence" value="ECO:0007669"/>
    <property type="project" value="UniProtKB-SubCell"/>
</dbReference>
<feature type="transmembrane region" description="Helical" evidence="7">
    <location>
        <begin position="21"/>
        <end position="46"/>
    </location>
</feature>
<sequence>MSLLKRVLPHPWLSLSMLIGWQLLMNSVSAGSLIMGAVLACLIPWLTNVFWPNPPLSCRVDRLLLFVWRVLVDILLANLQVAKLILGPRRELRPAFVEYPISLEHEFSISVLASTISLTPGTVSADISADRKTLLIHGLDVKDEQQLIEHIRRRYEQPIKEVFECSRP</sequence>
<dbReference type="InterPro" id="IPR002758">
    <property type="entry name" value="Cation_antiport_E"/>
</dbReference>
<dbReference type="GO" id="GO:0008324">
    <property type="term" value="F:monoatomic cation transmembrane transporter activity"/>
    <property type="evidence" value="ECO:0007669"/>
    <property type="project" value="InterPro"/>
</dbReference>
<reference evidence="10" key="1">
    <citation type="submission" date="2016-10" db="EMBL/GenBank/DDBJ databases">
        <authorList>
            <person name="Varghese N."/>
            <person name="Submissions S."/>
        </authorList>
    </citation>
    <scope>NUCLEOTIDE SEQUENCE [LARGE SCALE GENOMIC DNA]</scope>
    <source>
        <strain evidence="10">JCM 14963</strain>
    </source>
</reference>
<evidence type="ECO:0000256" key="1">
    <source>
        <dbReference type="ARBA" id="ARBA00004651"/>
    </source>
</evidence>
<organism evidence="9 10">
    <name type="scientific">Halopseudomonas sabulinigri</name>
    <dbReference type="NCBI Taxonomy" id="472181"/>
    <lineage>
        <taxon>Bacteria</taxon>
        <taxon>Pseudomonadati</taxon>
        <taxon>Pseudomonadota</taxon>
        <taxon>Gammaproteobacteria</taxon>
        <taxon>Pseudomonadales</taxon>
        <taxon>Pseudomonadaceae</taxon>
        <taxon>Halopseudomonas</taxon>
    </lineage>
</organism>
<feature type="transmembrane region" description="Helical" evidence="7">
    <location>
        <begin position="66"/>
        <end position="86"/>
    </location>
</feature>
<dbReference type="Pfam" id="PF01899">
    <property type="entry name" value="MNHE"/>
    <property type="match status" value="1"/>
</dbReference>
<evidence type="ECO:0000256" key="2">
    <source>
        <dbReference type="ARBA" id="ARBA00006228"/>
    </source>
</evidence>
<dbReference type="STRING" id="472181.SAMN05216271_1377"/>
<evidence type="ECO:0000256" key="3">
    <source>
        <dbReference type="ARBA" id="ARBA00022475"/>
    </source>
</evidence>